<dbReference type="SUPFAM" id="SSF55486">
    <property type="entry name" value="Metalloproteases ('zincins'), catalytic domain"/>
    <property type="match status" value="1"/>
</dbReference>
<evidence type="ECO:0000256" key="1">
    <source>
        <dbReference type="SAM" id="MobiDB-lite"/>
    </source>
</evidence>
<dbReference type="Proteomes" id="UP000253204">
    <property type="component" value="Unassembled WGS sequence"/>
</dbReference>
<name>A0A368TQ01_9GAMM</name>
<dbReference type="CDD" id="cd09598">
    <property type="entry name" value="M4_like"/>
    <property type="match status" value="1"/>
</dbReference>
<comment type="caution">
    <text evidence="2">The sequence shown here is derived from an EMBL/GenBank/DDBJ whole genome shotgun (WGS) entry which is preliminary data.</text>
</comment>
<gene>
    <name evidence="2" type="ORF">DU506_18070</name>
</gene>
<dbReference type="EMBL" id="QPIJ01000062">
    <property type="protein sequence ID" value="RCV86660.1"/>
    <property type="molecule type" value="Genomic_DNA"/>
</dbReference>
<keyword evidence="3" id="KW-1185">Reference proteome</keyword>
<reference evidence="2 3" key="1">
    <citation type="submission" date="2018-07" db="EMBL/GenBank/DDBJ databases">
        <title>Halomonas rutogse sp. nov., isolated from Lake TangqianCo on Tibetan Plateau.</title>
        <authorList>
            <person name="Lu H."/>
            <person name="Xing P."/>
            <person name="Wu Q."/>
        </authorList>
    </citation>
    <scope>NUCLEOTIDE SEQUENCE [LARGE SCALE GENOMIC DNA]</scope>
    <source>
        <strain evidence="2 3">TQ8S</strain>
    </source>
</reference>
<evidence type="ECO:0000313" key="3">
    <source>
        <dbReference type="Proteomes" id="UP000253204"/>
    </source>
</evidence>
<accession>A0A368TQ01</accession>
<evidence type="ECO:0000313" key="2">
    <source>
        <dbReference type="EMBL" id="RCV86660.1"/>
    </source>
</evidence>
<organism evidence="2 3">
    <name type="scientific">Vreelandella rituensis</name>
    <dbReference type="NCBI Taxonomy" id="2282306"/>
    <lineage>
        <taxon>Bacteria</taxon>
        <taxon>Pseudomonadati</taxon>
        <taxon>Pseudomonadota</taxon>
        <taxon>Gammaproteobacteria</taxon>
        <taxon>Oceanospirillales</taxon>
        <taxon>Halomonadaceae</taxon>
        <taxon>Vreelandella</taxon>
    </lineage>
</organism>
<sequence>MNKSQSPYAGVHSAPVQRNSGASRRERSYTLGEGVLRLVPAPYERQQGDPLYRRLHIYTADPSTPQLEGAVALVEVPYEPLERGPAGRFCRVDDYDETRGVRYRPADLDENNVLIRCGYEPSQSDPRFHQQMVYVVCSSVCATFRVALGRQVTWRPGVERLVLRPHARVMENAYYDDLAGAIDFGYYPARASTRGMLPGGFVFTCLSHDIVTHEVTHALLDGLRAEFSQPCGLDVVAFHEAFADLVAILQRFRYRDVVLNAIRRTQGDITGAGYLTELARQFGNTTGRRGALRDAISIDSETDQPMQYSDTLEPHALGAILVAAIFEAFSRVYRRKTQRYVRLATGGTGILPPGEIMPDLQTVLADEAAKLAGHFLSVCIRAIDYCPPVGVTFGDYLRALITADADLVPDDRWDYRGTLIEAFRRRNIYPRHVTSLTQDALLWRGTRTALPPIEGLSFAYLKFRGDPACVADADELRRQAEVLGEFVTRPEHLHEFGLVAADDPRLEGDSVSPPRIESIRSARRIGPDGQVVFDLIAEVIQARTVRADVEDASFIYHGGATVILGPAGNVRYVILKSLLGAERRERRRAFFLGPAGSRYWELQDGSCQRRERLFALLHESPMAE</sequence>
<proteinExistence type="predicted"/>
<feature type="region of interest" description="Disordered" evidence="1">
    <location>
        <begin position="1"/>
        <end position="26"/>
    </location>
</feature>
<dbReference type="AlphaFoldDB" id="A0A368TQ01"/>
<protein>
    <submittedName>
        <fullName evidence="2">Peptidase M4</fullName>
    </submittedName>
</protein>